<reference evidence="1 2" key="1">
    <citation type="journal article" date="2020" name="ISME J.">
        <title>Comparative genomics reveals insights into cyanobacterial evolution and habitat adaptation.</title>
        <authorList>
            <person name="Chen M.Y."/>
            <person name="Teng W.K."/>
            <person name="Zhao L."/>
            <person name="Hu C.X."/>
            <person name="Zhou Y.K."/>
            <person name="Han B.P."/>
            <person name="Song L.R."/>
            <person name="Shu W.S."/>
        </authorList>
    </citation>
    <scope>NUCLEOTIDE SEQUENCE [LARGE SCALE GENOMIC DNA]</scope>
    <source>
        <strain evidence="1 2">FACHB-119</strain>
    </source>
</reference>
<dbReference type="RefSeq" id="WP_190474652.1">
    <property type="nucleotide sequence ID" value="NZ_JACJSG010000023.1"/>
</dbReference>
<protein>
    <submittedName>
        <fullName evidence="1">Uncharacterized protein</fullName>
    </submittedName>
</protein>
<evidence type="ECO:0000313" key="2">
    <source>
        <dbReference type="Proteomes" id="UP000661112"/>
    </source>
</evidence>
<accession>A0ABR8D9J4</accession>
<gene>
    <name evidence="1" type="ORF">H6G83_17680</name>
</gene>
<dbReference type="EMBL" id="JACJSG010000023">
    <property type="protein sequence ID" value="MBD2502418.1"/>
    <property type="molecule type" value="Genomic_DNA"/>
</dbReference>
<proteinExistence type="predicted"/>
<dbReference type="Proteomes" id="UP000661112">
    <property type="component" value="Unassembled WGS sequence"/>
</dbReference>
<evidence type="ECO:0000313" key="1">
    <source>
        <dbReference type="EMBL" id="MBD2502418.1"/>
    </source>
</evidence>
<comment type="caution">
    <text evidence="1">The sequence shown here is derived from an EMBL/GenBank/DDBJ whole genome shotgun (WGS) entry which is preliminary data.</text>
</comment>
<organism evidence="1 2">
    <name type="scientific">Anabaena azotica FACHB-119</name>
    <dbReference type="NCBI Taxonomy" id="947527"/>
    <lineage>
        <taxon>Bacteria</taxon>
        <taxon>Bacillati</taxon>
        <taxon>Cyanobacteriota</taxon>
        <taxon>Cyanophyceae</taxon>
        <taxon>Nostocales</taxon>
        <taxon>Nostocaceae</taxon>
        <taxon>Anabaena</taxon>
        <taxon>Anabaena azotica</taxon>
    </lineage>
</organism>
<sequence length="57" mass="6637">MFKKTLYKITKASADLFCQLLGQPSVSELKAQLHDKNIQIQKLEEQEKALYRVMQNP</sequence>
<keyword evidence="2" id="KW-1185">Reference proteome</keyword>
<name>A0ABR8D9J4_9NOST</name>